<dbReference type="Pfam" id="PF13537">
    <property type="entry name" value="GATase_7"/>
    <property type="match status" value="1"/>
</dbReference>
<dbReference type="InterPro" id="IPR029055">
    <property type="entry name" value="Ntn_hydrolases_N"/>
</dbReference>
<dbReference type="GeneID" id="40306404"/>
<comment type="pathway">
    <text evidence="8">Amino-acid biosynthesis.</text>
</comment>
<dbReference type="Gene3D" id="3.60.20.10">
    <property type="entry name" value="Glutamine Phosphoribosylpyrophosphate, subunit 1, domain 1"/>
    <property type="match status" value="1"/>
</dbReference>
<dbReference type="GO" id="GO:0004066">
    <property type="term" value="F:asparagine synthase (glutamine-hydrolyzing) activity"/>
    <property type="evidence" value="ECO:0007669"/>
    <property type="project" value="UniProtKB-EC"/>
</dbReference>
<evidence type="ECO:0000256" key="11">
    <source>
        <dbReference type="PIRSR" id="PIRSR001589-1"/>
    </source>
</evidence>
<dbReference type="SUPFAM" id="SSF56235">
    <property type="entry name" value="N-terminal nucleophile aminohydrolases (Ntn hydrolases)"/>
    <property type="match status" value="1"/>
</dbReference>
<dbReference type="Pfam" id="PF00733">
    <property type="entry name" value="Asn_synthase"/>
    <property type="match status" value="1"/>
</dbReference>
<keyword evidence="16" id="KW-1185">Reference proteome</keyword>
<evidence type="ECO:0000256" key="9">
    <source>
        <dbReference type="ARBA" id="ARBA00048741"/>
    </source>
</evidence>
<evidence type="ECO:0000259" key="14">
    <source>
        <dbReference type="PROSITE" id="PS51278"/>
    </source>
</evidence>
<dbReference type="InterPro" id="IPR006426">
    <property type="entry name" value="Asn_synth_AEB"/>
</dbReference>
<evidence type="ECO:0000256" key="7">
    <source>
        <dbReference type="ARBA" id="ARBA00022962"/>
    </source>
</evidence>
<organism evidence="15 16">
    <name type="scientific">Besnoitia besnoiti</name>
    <name type="common">Apicomplexan protozoan</name>
    <dbReference type="NCBI Taxonomy" id="94643"/>
    <lineage>
        <taxon>Eukaryota</taxon>
        <taxon>Sar</taxon>
        <taxon>Alveolata</taxon>
        <taxon>Apicomplexa</taxon>
        <taxon>Conoidasida</taxon>
        <taxon>Coccidia</taxon>
        <taxon>Eucoccidiorida</taxon>
        <taxon>Eimeriorina</taxon>
        <taxon>Sarcocystidae</taxon>
        <taxon>Besnoitia</taxon>
    </lineage>
</organism>
<evidence type="ECO:0000256" key="12">
    <source>
        <dbReference type="PIRSR" id="PIRSR001589-2"/>
    </source>
</evidence>
<dbReference type="InterPro" id="IPR033738">
    <property type="entry name" value="AsnB_N"/>
</dbReference>
<feature type="domain" description="Glutamine amidotransferase type-2" evidence="14">
    <location>
        <begin position="2"/>
        <end position="194"/>
    </location>
</feature>
<dbReference type="PROSITE" id="PS51278">
    <property type="entry name" value="GATASE_TYPE_2"/>
    <property type="match status" value="1"/>
</dbReference>
<dbReference type="Proteomes" id="UP000224006">
    <property type="component" value="Chromosome IX"/>
</dbReference>
<dbReference type="PIRSF" id="PIRSF001589">
    <property type="entry name" value="Asn_synthetase_glu-h"/>
    <property type="match status" value="1"/>
</dbReference>
<dbReference type="PANTHER" id="PTHR11772">
    <property type="entry name" value="ASPARAGINE SYNTHETASE"/>
    <property type="match status" value="1"/>
</dbReference>
<dbReference type="InterPro" id="IPR050795">
    <property type="entry name" value="Asn_Synthetase"/>
</dbReference>
<evidence type="ECO:0000256" key="10">
    <source>
        <dbReference type="PIRNR" id="PIRNR001589"/>
    </source>
</evidence>
<name>A0A2A9MBG3_BESBE</name>
<dbReference type="PANTHER" id="PTHR11772:SF2">
    <property type="entry name" value="ASPARAGINE SYNTHETASE [GLUTAMINE-HYDROLYZING]"/>
    <property type="match status" value="1"/>
</dbReference>
<dbReference type="EC" id="6.3.5.4" evidence="1"/>
<dbReference type="GO" id="GO:0005524">
    <property type="term" value="F:ATP binding"/>
    <property type="evidence" value="ECO:0007669"/>
    <property type="project" value="UniProtKB-KW"/>
</dbReference>
<dbReference type="CDD" id="cd00712">
    <property type="entry name" value="AsnB"/>
    <property type="match status" value="1"/>
</dbReference>
<accession>A0A2A9MBG3</accession>
<dbReference type="OrthoDB" id="409189at2759"/>
<dbReference type="Gene3D" id="3.40.50.620">
    <property type="entry name" value="HUPs"/>
    <property type="match status" value="1"/>
</dbReference>
<protein>
    <recommendedName>
        <fullName evidence="1">asparagine synthase (glutamine-hydrolyzing)</fullName>
        <ecNumber evidence="1">6.3.5.4</ecNumber>
    </recommendedName>
</protein>
<dbReference type="AlphaFoldDB" id="A0A2A9MBG3"/>
<evidence type="ECO:0000256" key="3">
    <source>
        <dbReference type="ARBA" id="ARBA00022605"/>
    </source>
</evidence>
<dbReference type="SUPFAM" id="SSF52402">
    <property type="entry name" value="Adenine nucleotide alpha hydrolases-like"/>
    <property type="match status" value="1"/>
</dbReference>
<keyword evidence="2" id="KW-0436">Ligase</keyword>
<evidence type="ECO:0000256" key="1">
    <source>
        <dbReference type="ARBA" id="ARBA00012737"/>
    </source>
</evidence>
<dbReference type="InterPro" id="IPR014729">
    <property type="entry name" value="Rossmann-like_a/b/a_fold"/>
</dbReference>
<keyword evidence="3 11" id="KW-0028">Amino-acid biosynthesis</keyword>
<keyword evidence="5 10" id="KW-0067">ATP-binding</keyword>
<feature type="binding site" evidence="12">
    <location>
        <position position="246"/>
    </location>
    <ligand>
        <name>ATP</name>
        <dbReference type="ChEBI" id="CHEBI:30616"/>
    </ligand>
</feature>
<dbReference type="RefSeq" id="XP_029216739.1">
    <property type="nucleotide sequence ID" value="XM_029360072.1"/>
</dbReference>
<dbReference type="EMBL" id="NWUJ01000010">
    <property type="protein sequence ID" value="PFH32730.1"/>
    <property type="molecule type" value="Genomic_DNA"/>
</dbReference>
<dbReference type="InterPro" id="IPR017932">
    <property type="entry name" value="GATase_2_dom"/>
</dbReference>
<keyword evidence="4 10" id="KW-0547">Nucleotide-binding</keyword>
<feature type="binding site" evidence="12">
    <location>
        <position position="107"/>
    </location>
    <ligand>
        <name>L-glutamine</name>
        <dbReference type="ChEBI" id="CHEBI:58359"/>
    </ligand>
</feature>
<feature type="active site" description="For GATase activity" evidence="11">
    <location>
        <position position="2"/>
    </location>
</feature>
<keyword evidence="6 11" id="KW-0061">Asparagine biosynthesis</keyword>
<reference evidence="15 16" key="1">
    <citation type="submission" date="2017-09" db="EMBL/GenBank/DDBJ databases">
        <title>Genome sequencing of Besnoitia besnoiti strain Bb-Ger1.</title>
        <authorList>
            <person name="Schares G."/>
            <person name="Venepally P."/>
            <person name="Lorenzi H.A."/>
        </authorList>
    </citation>
    <scope>NUCLEOTIDE SEQUENCE [LARGE SCALE GENOMIC DNA]</scope>
    <source>
        <strain evidence="15 16">Bb-Ger1</strain>
    </source>
</reference>
<dbReference type="NCBIfam" id="NF006949">
    <property type="entry name" value="PRK09431.1"/>
    <property type="match status" value="1"/>
</dbReference>
<dbReference type="GO" id="GO:0006529">
    <property type="term" value="P:asparagine biosynthetic process"/>
    <property type="evidence" value="ECO:0007669"/>
    <property type="project" value="UniProtKB-KW"/>
</dbReference>
<evidence type="ECO:0000256" key="13">
    <source>
        <dbReference type="PIRSR" id="PIRSR001589-3"/>
    </source>
</evidence>
<dbReference type="InterPro" id="IPR001962">
    <property type="entry name" value="Asn_synthase"/>
</dbReference>
<evidence type="ECO:0000256" key="8">
    <source>
        <dbReference type="ARBA" id="ARBA00029440"/>
    </source>
</evidence>
<evidence type="ECO:0000256" key="4">
    <source>
        <dbReference type="ARBA" id="ARBA00022741"/>
    </source>
</evidence>
<evidence type="ECO:0000313" key="15">
    <source>
        <dbReference type="EMBL" id="PFH32730.1"/>
    </source>
</evidence>
<sequence length="568" mass="64006">MCGILAILMSGLDYEQLRQLALSRSRLLRHRGPDWNGVHLQQCSASLFNVLCHERLAVVDPASGKQPLFDSTKSIACTVNGEIYNHVVLKETMLPVEEVTQWTTCSDCQPLPSLYKFHGTKMCNMLDGMFAFVISDGRTGDFLAARDPLGLCPMYVGYASDGSMWFASELKALTRDCEQVTVFPPGHFYSSKLNEGKGGFERYYNPSWWGLERPLPTRKCDLSHLREALEAAVRKRLMCDVPFGMLVSGRLDSSIVAAIAAREFQKMSEKEKDSHLWTHQLYSFSIGLKGSADSQAAKKVADVLGTHHYDFTFELDEGLDALDDVIYMIETYDITTVRAAVPMYLLCRLVKSMGIKVVLTGEGADEVFGGYSYFRDAPTPEAFHRELQRKLDLLHYYGILRAGKASMAWGIEARVPFLDREFLEFAMNVDPADKMCAQGRMEKQILRDAFKGYLPDEILYRPKQQFGEAVGSEWIDELQNHAERRVTDTMMRNAQVLFPTNTPVTKEGYLYRMIFAKHYNKGSAARTVHTGPFGGCSSAQLDWNKKIQNNGVESAAPIEARGIHQHRD</sequence>
<keyword evidence="7 11" id="KW-0315">Glutamine amidotransferase</keyword>
<proteinExistence type="predicted"/>
<dbReference type="STRING" id="94643.A0A2A9MBG3"/>
<dbReference type="KEGG" id="bbes:BESB_013420"/>
<comment type="caution">
    <text evidence="15">The sequence shown here is derived from an EMBL/GenBank/DDBJ whole genome shotgun (WGS) entry which is preliminary data.</text>
</comment>
<evidence type="ECO:0000256" key="6">
    <source>
        <dbReference type="ARBA" id="ARBA00022888"/>
    </source>
</evidence>
<feature type="binding site" evidence="12">
    <location>
        <position position="286"/>
    </location>
    <ligand>
        <name>ATP</name>
        <dbReference type="ChEBI" id="CHEBI:30616"/>
    </ligand>
</feature>
<gene>
    <name evidence="15" type="ORF">BESB_013420</name>
</gene>
<feature type="site" description="Important for beta-aspartyl-AMP intermediate formation" evidence="13">
    <location>
        <position position="362"/>
    </location>
</feature>
<dbReference type="GO" id="GO:0005829">
    <property type="term" value="C:cytosol"/>
    <property type="evidence" value="ECO:0007669"/>
    <property type="project" value="TreeGrafter"/>
</dbReference>
<evidence type="ECO:0000256" key="5">
    <source>
        <dbReference type="ARBA" id="ARBA00022840"/>
    </source>
</evidence>
<dbReference type="NCBIfam" id="TIGR01536">
    <property type="entry name" value="asn_synth_AEB"/>
    <property type="match status" value="1"/>
</dbReference>
<evidence type="ECO:0000256" key="2">
    <source>
        <dbReference type="ARBA" id="ARBA00022598"/>
    </source>
</evidence>
<dbReference type="VEuPathDB" id="ToxoDB:BESB_013420"/>
<dbReference type="CDD" id="cd01991">
    <property type="entry name" value="Asn_synthase_B_C"/>
    <property type="match status" value="1"/>
</dbReference>
<evidence type="ECO:0000313" key="16">
    <source>
        <dbReference type="Proteomes" id="UP000224006"/>
    </source>
</evidence>
<comment type="catalytic activity">
    <reaction evidence="9">
        <text>L-aspartate + L-glutamine + ATP + H2O = L-asparagine + L-glutamate + AMP + diphosphate + H(+)</text>
        <dbReference type="Rhea" id="RHEA:12228"/>
        <dbReference type="ChEBI" id="CHEBI:15377"/>
        <dbReference type="ChEBI" id="CHEBI:15378"/>
        <dbReference type="ChEBI" id="CHEBI:29985"/>
        <dbReference type="ChEBI" id="CHEBI:29991"/>
        <dbReference type="ChEBI" id="CHEBI:30616"/>
        <dbReference type="ChEBI" id="CHEBI:33019"/>
        <dbReference type="ChEBI" id="CHEBI:58048"/>
        <dbReference type="ChEBI" id="CHEBI:58359"/>
        <dbReference type="ChEBI" id="CHEBI:456215"/>
        <dbReference type="EC" id="6.3.5.4"/>
    </reaction>
</comment>